<evidence type="ECO:0000256" key="8">
    <source>
        <dbReference type="ARBA" id="ARBA00032524"/>
    </source>
</evidence>
<dbReference type="GO" id="GO:0046983">
    <property type="term" value="F:protein dimerization activity"/>
    <property type="evidence" value="ECO:0007669"/>
    <property type="project" value="InterPro"/>
</dbReference>
<dbReference type="Proteomes" id="UP000808388">
    <property type="component" value="Unassembled WGS sequence"/>
</dbReference>
<dbReference type="GO" id="GO:0006351">
    <property type="term" value="P:DNA-templated transcription"/>
    <property type="evidence" value="ECO:0007669"/>
    <property type="project" value="UniProtKB-UniRule"/>
</dbReference>
<dbReference type="InterPro" id="IPR011262">
    <property type="entry name" value="DNA-dir_RNA_pol_insert"/>
</dbReference>
<comment type="domain">
    <text evidence="11">The N-terminal domain is essential for RNAP assembly and basal transcription, whereas the C-terminal domain is involved in interaction with transcriptional regulators and with upstream promoter elements.</text>
</comment>
<dbReference type="NCBIfam" id="TIGR02027">
    <property type="entry name" value="rpoA"/>
    <property type="match status" value="1"/>
</dbReference>
<keyword evidence="5 11" id="KW-0808">Transferase</keyword>
<feature type="region of interest" description="Alpha C-terminal domain (alpha-CTD)" evidence="11">
    <location>
        <begin position="250"/>
        <end position="317"/>
    </location>
</feature>
<dbReference type="InterPro" id="IPR011263">
    <property type="entry name" value="DNA-dir_RNA_pol_RpoA/D/Rpb3"/>
</dbReference>
<gene>
    <name evidence="11" type="primary">rpoA</name>
    <name evidence="13" type="ORF">HY220_04340</name>
</gene>
<dbReference type="GO" id="GO:0003899">
    <property type="term" value="F:DNA-directed RNA polymerase activity"/>
    <property type="evidence" value="ECO:0007669"/>
    <property type="project" value="UniProtKB-UniRule"/>
</dbReference>
<evidence type="ECO:0000256" key="6">
    <source>
        <dbReference type="ARBA" id="ARBA00022695"/>
    </source>
</evidence>
<dbReference type="GO" id="GO:0003677">
    <property type="term" value="F:DNA binding"/>
    <property type="evidence" value="ECO:0007669"/>
    <property type="project" value="UniProtKB-UniRule"/>
</dbReference>
<sequence length="317" mass="34625">MIPSPSEARVIQEEGNRGTYEIENLYPGYGLTIGNSLRRVMLSSLEGAAVTSVKIKGVGHEFTSIDGVLEDIVEIILNLKRLRFKIHGDGPYAASLSVKGEKEVKAKDLKCPSQLEIVSPDLHIATITDKKATLEMELEVSRGLGYQPVEQRSKDKVEIGTIALDAAFSPVRHVNYEVENMRVGDQTDYNRLRLHIETDGSLTPQEALAGATSILVDQFKSLLANYETRPEMGSRAHTAESIAETAEDGTQDLAKLKIVDMDFSSRTLNALAEAGIKTAGALAKKTEEKLREFEGIGDKGIEEIRAMLAKLGLSLKS</sequence>
<dbReference type="GO" id="GO:0005737">
    <property type="term" value="C:cytoplasm"/>
    <property type="evidence" value="ECO:0007669"/>
    <property type="project" value="UniProtKB-ARBA"/>
</dbReference>
<evidence type="ECO:0000256" key="10">
    <source>
        <dbReference type="ARBA" id="ARBA00048552"/>
    </source>
</evidence>
<keyword evidence="7 11" id="KW-0804">Transcription</keyword>
<name>A0A9D6QSE7_9BACT</name>
<dbReference type="EC" id="2.7.7.6" evidence="2 11"/>
<feature type="region of interest" description="Alpha N-terminal domain (alpha-NTD)" evidence="11">
    <location>
        <begin position="1"/>
        <end position="227"/>
    </location>
</feature>
<dbReference type="AlphaFoldDB" id="A0A9D6QSE7"/>
<dbReference type="NCBIfam" id="NF003519">
    <property type="entry name" value="PRK05182.2-5"/>
    <property type="match status" value="1"/>
</dbReference>
<dbReference type="Pfam" id="PF01000">
    <property type="entry name" value="RNA_pol_A_bac"/>
    <property type="match status" value="1"/>
</dbReference>
<dbReference type="SUPFAM" id="SSF47789">
    <property type="entry name" value="C-terminal domain of RNA polymerase alpha subunit"/>
    <property type="match status" value="1"/>
</dbReference>
<evidence type="ECO:0000256" key="1">
    <source>
        <dbReference type="ARBA" id="ARBA00007123"/>
    </source>
</evidence>
<comment type="similarity">
    <text evidence="1 11">Belongs to the RNA polymerase alpha chain family.</text>
</comment>
<dbReference type="InterPro" id="IPR036643">
    <property type="entry name" value="RNApol_insert_sf"/>
</dbReference>
<dbReference type="FunFam" id="2.170.120.12:FF:000001">
    <property type="entry name" value="DNA-directed RNA polymerase subunit alpha"/>
    <property type="match status" value="1"/>
</dbReference>
<evidence type="ECO:0000256" key="4">
    <source>
        <dbReference type="ARBA" id="ARBA00022478"/>
    </source>
</evidence>
<accession>A0A9D6QSE7</accession>
<proteinExistence type="inferred from homology"/>
<dbReference type="SUPFAM" id="SSF55257">
    <property type="entry name" value="RBP11-like subunits of RNA polymerase"/>
    <property type="match status" value="1"/>
</dbReference>
<comment type="caution">
    <text evidence="13">The sequence shown here is derived from an EMBL/GenBank/DDBJ whole genome shotgun (WGS) entry which is preliminary data.</text>
</comment>
<dbReference type="Gene3D" id="2.170.120.12">
    <property type="entry name" value="DNA-directed RNA polymerase, insert domain"/>
    <property type="match status" value="1"/>
</dbReference>
<dbReference type="EMBL" id="JACQCQ010000013">
    <property type="protein sequence ID" value="MBI3627939.1"/>
    <property type="molecule type" value="Genomic_DNA"/>
</dbReference>
<dbReference type="HAMAP" id="MF_00059">
    <property type="entry name" value="RNApol_bact_RpoA"/>
    <property type="match status" value="1"/>
</dbReference>
<dbReference type="GO" id="GO:0000428">
    <property type="term" value="C:DNA-directed RNA polymerase complex"/>
    <property type="evidence" value="ECO:0007669"/>
    <property type="project" value="UniProtKB-KW"/>
</dbReference>
<dbReference type="InterPro" id="IPR011773">
    <property type="entry name" value="DNA-dir_RpoA"/>
</dbReference>
<evidence type="ECO:0000259" key="12">
    <source>
        <dbReference type="SMART" id="SM00662"/>
    </source>
</evidence>
<comment type="subunit">
    <text evidence="11">Homodimer. The RNAP catalytic core consists of 2 alpha, 1 beta, 1 beta' and 1 omega subunit. When a sigma factor is associated with the core the holoenzyme is formed, which can initiate transcription.</text>
</comment>
<evidence type="ECO:0000256" key="9">
    <source>
        <dbReference type="ARBA" id="ARBA00033070"/>
    </source>
</evidence>
<dbReference type="SUPFAM" id="SSF56553">
    <property type="entry name" value="Insert subdomain of RNA polymerase alpha subunit"/>
    <property type="match status" value="1"/>
</dbReference>
<dbReference type="Pfam" id="PF03118">
    <property type="entry name" value="RNA_pol_A_CTD"/>
    <property type="match status" value="1"/>
</dbReference>
<evidence type="ECO:0000256" key="5">
    <source>
        <dbReference type="ARBA" id="ARBA00022679"/>
    </source>
</evidence>
<keyword evidence="6 11" id="KW-0548">Nucleotidyltransferase</keyword>
<comment type="catalytic activity">
    <reaction evidence="10 11">
        <text>RNA(n) + a ribonucleoside 5'-triphosphate = RNA(n+1) + diphosphate</text>
        <dbReference type="Rhea" id="RHEA:21248"/>
        <dbReference type="Rhea" id="RHEA-COMP:14527"/>
        <dbReference type="Rhea" id="RHEA-COMP:17342"/>
        <dbReference type="ChEBI" id="CHEBI:33019"/>
        <dbReference type="ChEBI" id="CHEBI:61557"/>
        <dbReference type="ChEBI" id="CHEBI:140395"/>
        <dbReference type="EC" id="2.7.7.6"/>
    </reaction>
</comment>
<protein>
    <recommendedName>
        <fullName evidence="3 11">DNA-directed RNA polymerase subunit alpha</fullName>
        <shortName evidence="11">RNAP subunit alpha</shortName>
        <ecNumber evidence="2 11">2.7.7.6</ecNumber>
    </recommendedName>
    <alternativeName>
        <fullName evidence="9 11">RNA polymerase subunit alpha</fullName>
    </alternativeName>
    <alternativeName>
        <fullName evidence="8 11">Transcriptase subunit alpha</fullName>
    </alternativeName>
</protein>
<comment type="function">
    <text evidence="11">DNA-dependent RNA polymerase catalyzes the transcription of DNA into RNA using the four ribonucleoside triphosphates as substrates.</text>
</comment>
<dbReference type="InterPro" id="IPR036603">
    <property type="entry name" value="RBP11-like"/>
</dbReference>
<dbReference type="Gene3D" id="1.10.150.20">
    <property type="entry name" value="5' to 3' exonuclease, C-terminal subdomain"/>
    <property type="match status" value="1"/>
</dbReference>
<dbReference type="Pfam" id="PF01193">
    <property type="entry name" value="RNA_pol_L"/>
    <property type="match status" value="1"/>
</dbReference>
<evidence type="ECO:0000256" key="3">
    <source>
        <dbReference type="ARBA" id="ARBA00015972"/>
    </source>
</evidence>
<evidence type="ECO:0000256" key="2">
    <source>
        <dbReference type="ARBA" id="ARBA00012418"/>
    </source>
</evidence>
<dbReference type="SMART" id="SM00662">
    <property type="entry name" value="RPOLD"/>
    <property type="match status" value="1"/>
</dbReference>
<keyword evidence="4 11" id="KW-0240">DNA-directed RNA polymerase</keyword>
<organism evidence="13 14">
    <name type="scientific">Candidatus Sungiibacteriota bacterium</name>
    <dbReference type="NCBI Taxonomy" id="2750080"/>
    <lineage>
        <taxon>Bacteria</taxon>
        <taxon>Candidatus Sungiibacteriota</taxon>
    </lineage>
</organism>
<reference evidence="13" key="1">
    <citation type="submission" date="2020-07" db="EMBL/GenBank/DDBJ databases">
        <title>Huge and variable diversity of episymbiotic CPR bacteria and DPANN archaea in groundwater ecosystems.</title>
        <authorList>
            <person name="He C.Y."/>
            <person name="Keren R."/>
            <person name="Whittaker M."/>
            <person name="Farag I.F."/>
            <person name="Doudna J."/>
            <person name="Cate J.H.D."/>
            <person name="Banfield J.F."/>
        </authorList>
    </citation>
    <scope>NUCLEOTIDE SEQUENCE</scope>
    <source>
        <strain evidence="13">NC_groundwater_972_Pr1_S-0.2um_49_27</strain>
    </source>
</reference>
<dbReference type="CDD" id="cd06928">
    <property type="entry name" value="RNAP_alpha_NTD"/>
    <property type="match status" value="1"/>
</dbReference>
<evidence type="ECO:0000256" key="7">
    <source>
        <dbReference type="ARBA" id="ARBA00023163"/>
    </source>
</evidence>
<evidence type="ECO:0000313" key="14">
    <source>
        <dbReference type="Proteomes" id="UP000808388"/>
    </source>
</evidence>
<dbReference type="Gene3D" id="3.30.1360.10">
    <property type="entry name" value="RNA polymerase, RBP11-like subunit"/>
    <property type="match status" value="1"/>
</dbReference>
<feature type="domain" description="DNA-directed RNA polymerase RpoA/D/Rpb3-type" evidence="12">
    <location>
        <begin position="17"/>
        <end position="225"/>
    </location>
</feature>
<evidence type="ECO:0000313" key="13">
    <source>
        <dbReference type="EMBL" id="MBI3627939.1"/>
    </source>
</evidence>
<dbReference type="InterPro" id="IPR011260">
    <property type="entry name" value="RNAP_asu_C"/>
</dbReference>
<evidence type="ECO:0000256" key="11">
    <source>
        <dbReference type="HAMAP-Rule" id="MF_00059"/>
    </source>
</evidence>